<dbReference type="GO" id="GO:0016787">
    <property type="term" value="F:hydrolase activity"/>
    <property type="evidence" value="ECO:0007669"/>
    <property type="project" value="UniProtKB-KW"/>
</dbReference>
<evidence type="ECO:0000256" key="7">
    <source>
        <dbReference type="ARBA" id="ARBA00022840"/>
    </source>
</evidence>
<keyword evidence="5" id="KW-0378">Hydrolase</keyword>
<comment type="similarity">
    <text evidence="2">In the central section; belongs to the CRISPR-associated helicase Cas3 family.</text>
</comment>
<evidence type="ECO:0000256" key="9">
    <source>
        <dbReference type="SAM" id="MobiDB-lite"/>
    </source>
</evidence>
<evidence type="ECO:0000256" key="6">
    <source>
        <dbReference type="ARBA" id="ARBA00022806"/>
    </source>
</evidence>
<dbReference type="NCBIfam" id="TIGR02621">
    <property type="entry name" value="cas3_GSU0051"/>
    <property type="match status" value="1"/>
</dbReference>
<reference evidence="11" key="1">
    <citation type="submission" date="2009-10" db="EMBL/GenBank/DDBJ databases">
        <title>Diversity of trophic interactions inside an arsenic-rich microbial ecosystem.</title>
        <authorList>
            <person name="Bertin P.N."/>
            <person name="Heinrich-Salmeron A."/>
            <person name="Pelletier E."/>
            <person name="Goulhen-Chollet F."/>
            <person name="Arsene-Ploetze F."/>
            <person name="Gallien S."/>
            <person name="Calteau A."/>
            <person name="Vallenet D."/>
            <person name="Casiot C."/>
            <person name="Chane-Woon-Ming B."/>
            <person name="Giloteaux L."/>
            <person name="Barakat M."/>
            <person name="Bonnefoy V."/>
            <person name="Bruneel O."/>
            <person name="Chandler M."/>
            <person name="Cleiss J."/>
            <person name="Duran R."/>
            <person name="Elbaz-Poulichet F."/>
            <person name="Fonknechten N."/>
            <person name="Lauga B."/>
            <person name="Mornico D."/>
            <person name="Ortet P."/>
            <person name="Schaeffer C."/>
            <person name="Siguier P."/>
            <person name="Alexander Thil Smith A."/>
            <person name="Van Dorsselaer A."/>
            <person name="Weissenbach J."/>
            <person name="Medigue C."/>
            <person name="Le Paslier D."/>
        </authorList>
    </citation>
    <scope>NUCLEOTIDE SEQUENCE</scope>
</reference>
<dbReference type="SUPFAM" id="SSF109604">
    <property type="entry name" value="HD-domain/PDEase-like"/>
    <property type="match status" value="1"/>
</dbReference>
<dbReference type="InterPro" id="IPR027417">
    <property type="entry name" value="P-loop_NTPase"/>
</dbReference>
<dbReference type="EMBL" id="CABO01000043">
    <property type="protein sequence ID" value="CBI02877.1"/>
    <property type="molecule type" value="Genomic_DNA"/>
</dbReference>
<keyword evidence="3" id="KW-0479">Metal-binding</keyword>
<keyword evidence="6" id="KW-0347">Helicase</keyword>
<evidence type="ECO:0000259" key="10">
    <source>
        <dbReference type="PROSITE" id="PS51643"/>
    </source>
</evidence>
<dbReference type="Pfam" id="PF18019">
    <property type="entry name" value="Cas3_HD"/>
    <property type="match status" value="1"/>
</dbReference>
<evidence type="ECO:0000256" key="2">
    <source>
        <dbReference type="ARBA" id="ARBA00009046"/>
    </source>
</evidence>
<dbReference type="SMART" id="SM00471">
    <property type="entry name" value="HDc"/>
    <property type="match status" value="1"/>
</dbReference>
<keyword evidence="4" id="KW-0547">Nucleotide-binding</keyword>
<evidence type="ECO:0000313" key="11">
    <source>
        <dbReference type="EMBL" id="CBI02877.1"/>
    </source>
</evidence>
<evidence type="ECO:0000256" key="4">
    <source>
        <dbReference type="ARBA" id="ARBA00022741"/>
    </source>
</evidence>
<dbReference type="InterPro" id="IPR006483">
    <property type="entry name" value="CRISPR-assoc_Cas3_HD"/>
</dbReference>
<comment type="similarity">
    <text evidence="1">In the N-terminal section; belongs to the CRISPR-associated nuclease Cas3-HD family.</text>
</comment>
<dbReference type="GO" id="GO:0046872">
    <property type="term" value="F:metal ion binding"/>
    <property type="evidence" value="ECO:0007669"/>
    <property type="project" value="UniProtKB-KW"/>
</dbReference>
<dbReference type="InterPro" id="IPR013444">
    <property type="entry name" value="Helicase_Cas3_CRISPR-ass_Anaes"/>
</dbReference>
<protein>
    <submittedName>
        <fullName evidence="11">Putative CRISPR-associated helicase Cas3,Anaes-subtype</fullName>
    </submittedName>
</protein>
<feature type="region of interest" description="Disordered" evidence="9">
    <location>
        <begin position="806"/>
        <end position="839"/>
    </location>
</feature>
<dbReference type="Gene3D" id="3.40.50.300">
    <property type="entry name" value="P-loop containing nucleotide triphosphate hydrolases"/>
    <property type="match status" value="1"/>
</dbReference>
<dbReference type="Gene3D" id="1.10.3210.30">
    <property type="match status" value="1"/>
</dbReference>
<name>E6Q6Q2_9ZZZZ</name>
<evidence type="ECO:0000256" key="5">
    <source>
        <dbReference type="ARBA" id="ARBA00022801"/>
    </source>
</evidence>
<keyword evidence="8" id="KW-0051">Antiviral defense</keyword>
<evidence type="ECO:0000256" key="3">
    <source>
        <dbReference type="ARBA" id="ARBA00022723"/>
    </source>
</evidence>
<sequence>MVTVATAGIASWALSRSCVDLFFGSGAGAGNSRRRPIRWPRALLAGERGSLMHPLVVSDFEAFFHALYGYAPFQWQSDVARKLCEGSEYPSVFDLPTASGKTACLDIAVFHLAYELSNNRRTNAPLRIVWAVDRRIVVDEAYLRAKEIARQLEDAPPGTGILRKVADALRSIAGPGEQPLVVRRLRGGMPREGDWARTPTQPTIVASTVDQIGSRLLFRGYGVSARMRSIHAGLLGQDALVFLDEVHLSEPFRQTLQALAVFRREGLGTLPWSFVQLSATPGNSDEQVLRLPDLQNIVDEKLHLRMAAPKPAALVHHSRMEPNTLEHAAVFATEALARVQQFSGKAAVLIVVNRVALAGAVLDEVRRQAEDKGLEVTVVKIIGPSRPEERRSLVESVLRQCKSAVDGVSHRDKHFVVVSTQCIEAGADLDFDILVTQIAALDALRQRFGRLNRIGRPIQAQGAIVALDAEIRASAEVDPIYGAALRETWLRLKQIADGSAGEVVDFGVAALSATMNCLSREDIQAMISPRPNAPILMRDHLVALTRTSQEPAWSPDPSLYLHGVRTSPADINVVWRADLPHGSGNEREKTIVEDVISMLPPRIGEAVQVPIGAVAAWLGGKPAPSVFDVDGMGDNTEPLGRDTNKSAVWRMGRSGQVSLVTSTNRVRPGDTILVPASYGGCDQFGWNPATSVGGRTEVVRDIAEDAALPYASRSFALRIHPELLKQQQAADEESLWPMVRDALASCEKSDDLIKCLLEIESLPSALKNHLTLLQTAPKVRIEWPYGDEGTEGCVLFAPRGLASNERSRRQANRFNESATENDRVAAEGPSPGGQTLVEHSNDVSEYAKEYARRLRLRDDIAEDLALAGYLHDIGKADARFQAYLKGSPWHLDPRVLAKSGTLRIRTEDRASRRASGLPRAWRHEALSVRIARQHPGFERAHDAELVLWLIGTHHGYGRPFFPHEEPRDDQQQFFRGFEPYVDSLLDVPASRGPQRIDFSFDGACDGITTDWQTMFTRLQGRYGIWQLALFESIVRLADHRASESAGGKQAKAATMEAML</sequence>
<evidence type="ECO:0000256" key="8">
    <source>
        <dbReference type="ARBA" id="ARBA00023118"/>
    </source>
</evidence>
<evidence type="ECO:0000256" key="1">
    <source>
        <dbReference type="ARBA" id="ARBA00006847"/>
    </source>
</evidence>
<dbReference type="InterPro" id="IPR003607">
    <property type="entry name" value="HD/PDEase_dom"/>
</dbReference>
<gene>
    <name evidence="11" type="ORF">CARN4_1242</name>
</gene>
<dbReference type="PROSITE" id="PS51643">
    <property type="entry name" value="HD_CAS3"/>
    <property type="match status" value="1"/>
</dbReference>
<dbReference type="GO" id="GO:0005524">
    <property type="term" value="F:ATP binding"/>
    <property type="evidence" value="ECO:0007669"/>
    <property type="project" value="UniProtKB-KW"/>
</dbReference>
<dbReference type="InterPro" id="IPR054712">
    <property type="entry name" value="Cas3-like_dom"/>
</dbReference>
<dbReference type="SUPFAM" id="SSF52540">
    <property type="entry name" value="P-loop containing nucleoside triphosphate hydrolases"/>
    <property type="match status" value="1"/>
</dbReference>
<dbReference type="GO" id="GO:0051607">
    <property type="term" value="P:defense response to virus"/>
    <property type="evidence" value="ECO:0007669"/>
    <property type="project" value="UniProtKB-KW"/>
</dbReference>
<feature type="domain" description="HD Cas3-type" evidence="10">
    <location>
        <begin position="829"/>
        <end position="1040"/>
    </location>
</feature>
<dbReference type="GO" id="GO:0004386">
    <property type="term" value="F:helicase activity"/>
    <property type="evidence" value="ECO:0007669"/>
    <property type="project" value="UniProtKB-KW"/>
</dbReference>
<proteinExistence type="inferred from homology"/>
<keyword evidence="7" id="KW-0067">ATP-binding</keyword>
<comment type="caution">
    <text evidence="11">The sequence shown here is derived from an EMBL/GenBank/DDBJ whole genome shotgun (WGS) entry which is preliminary data.</text>
</comment>
<dbReference type="Pfam" id="PF22590">
    <property type="entry name" value="Cas3-like_C_2"/>
    <property type="match status" value="1"/>
</dbReference>
<dbReference type="AlphaFoldDB" id="E6Q6Q2"/>
<accession>E6Q6Q2</accession>
<dbReference type="InterPro" id="IPR038257">
    <property type="entry name" value="CRISPR-assoc_Cas3_HD_sf"/>
</dbReference>
<organism evidence="11">
    <name type="scientific">mine drainage metagenome</name>
    <dbReference type="NCBI Taxonomy" id="410659"/>
    <lineage>
        <taxon>unclassified sequences</taxon>
        <taxon>metagenomes</taxon>
        <taxon>ecological metagenomes</taxon>
    </lineage>
</organism>
<dbReference type="NCBIfam" id="TIGR01596">
    <property type="entry name" value="cas3_HD"/>
    <property type="match status" value="1"/>
</dbReference>